<evidence type="ECO:0000313" key="1">
    <source>
        <dbReference type="EMBL" id="ALE52465.1"/>
    </source>
</evidence>
<dbReference type="AlphaFoldDB" id="A0A0M3TU77"/>
<proteinExistence type="predicted"/>
<reference evidence="1 2" key="1">
    <citation type="journal article" date="2015" name="Genome Announc.">
        <title>Genome Sequence of 'Candidatus Thioglobus autotrophica' Strain EF1, a Chemoautotroph from the SUP05 Clade of Marine Gammaproteobacteria.</title>
        <authorList>
            <person name="Shah V."/>
            <person name="Morris R.M."/>
        </authorList>
    </citation>
    <scope>NUCLEOTIDE SEQUENCE [LARGE SCALE GENOMIC DNA]</scope>
    <source>
        <strain evidence="1 2">EF1</strain>
    </source>
</reference>
<dbReference type="RefSeq" id="WP_053951415.1">
    <property type="nucleotide sequence ID" value="NZ_CP010552.1"/>
</dbReference>
<dbReference type="STRING" id="1705394.SP60_04080"/>
<accession>A0A0M3TU77</accession>
<evidence type="ECO:0000313" key="2">
    <source>
        <dbReference type="Proteomes" id="UP000058020"/>
    </source>
</evidence>
<protein>
    <recommendedName>
        <fullName evidence="3">DUF721 domain-containing protein</fullName>
    </recommendedName>
</protein>
<dbReference type="EMBL" id="CP010552">
    <property type="protein sequence ID" value="ALE52465.1"/>
    <property type="molecule type" value="Genomic_DNA"/>
</dbReference>
<name>A0A0M3TU77_9GAMM</name>
<gene>
    <name evidence="1" type="ORF">SP60_04080</name>
</gene>
<sequence>MCPYKPTTNISNFSPNGDLGQLFAQAKIYNEINAQLTPKLPETLKTLELCLIKDGAATLIASNPAIASRAKQQTHELLTLLQSVSLAGKIDRINIKVSIKQ</sequence>
<organism evidence="1 2">
    <name type="scientific">Candidatus Thioglobus autotrophicus</name>
    <dbReference type="NCBI Taxonomy" id="1705394"/>
    <lineage>
        <taxon>Bacteria</taxon>
        <taxon>Pseudomonadati</taxon>
        <taxon>Pseudomonadota</taxon>
        <taxon>Gammaproteobacteria</taxon>
        <taxon>Candidatus Pseudothioglobaceae</taxon>
        <taxon>Candidatus Thioglobus</taxon>
    </lineage>
</organism>
<dbReference type="KEGG" id="tho:SP60_04080"/>
<evidence type="ECO:0008006" key="3">
    <source>
        <dbReference type="Google" id="ProtNLM"/>
    </source>
</evidence>
<keyword evidence="2" id="KW-1185">Reference proteome</keyword>
<dbReference type="Proteomes" id="UP000058020">
    <property type="component" value="Chromosome"/>
</dbReference>